<dbReference type="Proteomes" id="UP000245631">
    <property type="component" value="Unassembled WGS sequence"/>
</dbReference>
<organism evidence="9 10">
    <name type="scientific">Rhizobium loti</name>
    <name type="common">Mesorhizobium loti</name>
    <dbReference type="NCBI Taxonomy" id="381"/>
    <lineage>
        <taxon>Bacteria</taxon>
        <taxon>Pseudomonadati</taxon>
        <taxon>Pseudomonadota</taxon>
        <taxon>Alphaproteobacteria</taxon>
        <taxon>Hyphomicrobiales</taxon>
        <taxon>Phyllobacteriaceae</taxon>
        <taxon>Mesorhizobium</taxon>
    </lineage>
</organism>
<comment type="subcellular location">
    <subcellularLocation>
        <location evidence="1">Cell membrane</location>
        <topology evidence="1">Multi-pass membrane protein</topology>
    </subcellularLocation>
</comment>
<keyword evidence="4 7" id="KW-0812">Transmembrane</keyword>
<keyword evidence="5 7" id="KW-1133">Transmembrane helix</keyword>
<keyword evidence="6 7" id="KW-0472">Membrane</keyword>
<dbReference type="Pfam" id="PF03458">
    <property type="entry name" value="Gly_transporter"/>
    <property type="match status" value="2"/>
</dbReference>
<comment type="similarity">
    <text evidence="2">Belongs to the UPF0126 family.</text>
</comment>
<feature type="transmembrane region" description="Helical" evidence="7">
    <location>
        <begin position="30"/>
        <end position="51"/>
    </location>
</feature>
<evidence type="ECO:0000256" key="2">
    <source>
        <dbReference type="ARBA" id="ARBA00008193"/>
    </source>
</evidence>
<evidence type="ECO:0000256" key="1">
    <source>
        <dbReference type="ARBA" id="ARBA00004651"/>
    </source>
</evidence>
<dbReference type="GeneID" id="61049653"/>
<evidence type="ECO:0000256" key="3">
    <source>
        <dbReference type="ARBA" id="ARBA00022475"/>
    </source>
</evidence>
<evidence type="ECO:0000256" key="7">
    <source>
        <dbReference type="SAM" id="Phobius"/>
    </source>
</evidence>
<feature type="transmembrane region" description="Helical" evidence="7">
    <location>
        <begin position="89"/>
        <end position="110"/>
    </location>
</feature>
<dbReference type="RefSeq" id="WP_109658832.1">
    <property type="nucleotide sequence ID" value="NZ_QGGH01000001.1"/>
</dbReference>
<evidence type="ECO:0000313" key="9">
    <source>
        <dbReference type="EMBL" id="PWJ93623.1"/>
    </source>
</evidence>
<feature type="transmembrane region" description="Helical" evidence="7">
    <location>
        <begin position="57"/>
        <end position="77"/>
    </location>
</feature>
<sequence length="210" mass="21830">MNPIALLDYAGVAVFAATGALAASRKQLDIIGFLFLASVTGIGGGTLRDVILNLPVFWVANSGYVLICAAVAVLVFFSAHRVESRWKWLLWLDAIGLAAFSVMGAAKGLAITGSPVVSVVTGVLTATFGGILRDLLAGEPSVLLRPEIYVTAALAGAGLYTLGDFAGLPPLASDLAGFAAAFFVRGGALKFGWSFPSYKSRPGRRPEDIP</sequence>
<feature type="transmembrane region" description="Helical" evidence="7">
    <location>
        <begin position="148"/>
        <end position="169"/>
    </location>
</feature>
<dbReference type="PANTHER" id="PTHR30506:SF3">
    <property type="entry name" value="UPF0126 INNER MEMBRANE PROTEIN YADS-RELATED"/>
    <property type="match status" value="1"/>
</dbReference>
<feature type="transmembrane region" description="Helical" evidence="7">
    <location>
        <begin position="116"/>
        <end position="136"/>
    </location>
</feature>
<protein>
    <submittedName>
        <fullName evidence="9">Putative membrane protein YeiH</fullName>
    </submittedName>
</protein>
<evidence type="ECO:0000256" key="6">
    <source>
        <dbReference type="ARBA" id="ARBA00023136"/>
    </source>
</evidence>
<evidence type="ECO:0000256" key="5">
    <source>
        <dbReference type="ARBA" id="ARBA00022989"/>
    </source>
</evidence>
<dbReference type="EMBL" id="QGGH01000001">
    <property type="protein sequence ID" value="PWJ93623.1"/>
    <property type="molecule type" value="Genomic_DNA"/>
</dbReference>
<evidence type="ECO:0000313" key="10">
    <source>
        <dbReference type="Proteomes" id="UP000245631"/>
    </source>
</evidence>
<feature type="transmembrane region" description="Helical" evidence="7">
    <location>
        <begin position="175"/>
        <end position="195"/>
    </location>
</feature>
<feature type="domain" description="Glycine transporter" evidence="8">
    <location>
        <begin position="6"/>
        <end position="78"/>
    </location>
</feature>
<proteinExistence type="inferred from homology"/>
<dbReference type="InterPro" id="IPR005115">
    <property type="entry name" value="Gly_transporter"/>
</dbReference>
<evidence type="ECO:0000259" key="8">
    <source>
        <dbReference type="Pfam" id="PF03458"/>
    </source>
</evidence>
<evidence type="ECO:0000256" key="4">
    <source>
        <dbReference type="ARBA" id="ARBA00022692"/>
    </source>
</evidence>
<feature type="domain" description="Glycine transporter" evidence="8">
    <location>
        <begin position="90"/>
        <end position="162"/>
    </location>
</feature>
<name>A0A8E3B7A4_RHILI</name>
<dbReference type="AlphaFoldDB" id="A0A8E3B7A4"/>
<dbReference type="PANTHER" id="PTHR30506">
    <property type="entry name" value="INNER MEMBRANE PROTEIN"/>
    <property type="match status" value="1"/>
</dbReference>
<comment type="caution">
    <text evidence="9">The sequence shown here is derived from an EMBL/GenBank/DDBJ whole genome shotgun (WGS) entry which is preliminary data.</text>
</comment>
<dbReference type="GO" id="GO:0005886">
    <property type="term" value="C:plasma membrane"/>
    <property type="evidence" value="ECO:0007669"/>
    <property type="project" value="UniProtKB-SubCell"/>
</dbReference>
<gene>
    <name evidence="9" type="ORF">C8D77_101302</name>
</gene>
<keyword evidence="3" id="KW-1003">Cell membrane</keyword>
<feature type="transmembrane region" description="Helical" evidence="7">
    <location>
        <begin position="6"/>
        <end position="23"/>
    </location>
</feature>
<reference evidence="9 10" key="1">
    <citation type="submission" date="2018-05" db="EMBL/GenBank/DDBJ databases">
        <title>Genomic Encyclopedia of Type Strains, Phase IV (KMG-IV): sequencing the most valuable type-strain genomes for metagenomic binning, comparative biology and taxonomic classification.</title>
        <authorList>
            <person name="Goeker M."/>
        </authorList>
    </citation>
    <scope>NUCLEOTIDE SEQUENCE [LARGE SCALE GENOMIC DNA]</scope>
    <source>
        <strain evidence="9 10">DSM 2626</strain>
    </source>
</reference>
<accession>A0A8E3B7A4</accession>